<evidence type="ECO:0000256" key="1">
    <source>
        <dbReference type="ARBA" id="ARBA00001602"/>
    </source>
</evidence>
<evidence type="ECO:0000256" key="3">
    <source>
        <dbReference type="ARBA" id="ARBA00022960"/>
    </source>
</evidence>
<dbReference type="SUPFAM" id="SSF53681">
    <property type="entry name" value="Aspartate/glutamate racemase"/>
    <property type="match status" value="2"/>
</dbReference>
<dbReference type="Gene3D" id="3.40.50.1860">
    <property type="match status" value="2"/>
</dbReference>
<dbReference type="RefSeq" id="WP_100676740.1">
    <property type="nucleotide sequence ID" value="NZ_NIPO01000001.1"/>
</dbReference>
<dbReference type="InterPro" id="IPR018187">
    <property type="entry name" value="Asp/Glu_racemase_AS_1"/>
</dbReference>
<dbReference type="GO" id="GO:0008881">
    <property type="term" value="F:glutamate racemase activity"/>
    <property type="evidence" value="ECO:0007669"/>
    <property type="project" value="UniProtKB-UniRule"/>
</dbReference>
<dbReference type="Proteomes" id="UP000231960">
    <property type="component" value="Unassembled WGS sequence"/>
</dbReference>
<keyword evidence="5 7" id="KW-0413">Isomerase</keyword>
<dbReference type="PANTHER" id="PTHR21198">
    <property type="entry name" value="GLUTAMATE RACEMASE"/>
    <property type="match status" value="1"/>
</dbReference>
<evidence type="ECO:0000256" key="7">
    <source>
        <dbReference type="HAMAP-Rule" id="MF_00258"/>
    </source>
</evidence>
<keyword evidence="9" id="KW-1185">Reference proteome</keyword>
<evidence type="ECO:0000256" key="6">
    <source>
        <dbReference type="ARBA" id="ARBA00023316"/>
    </source>
</evidence>
<comment type="function">
    <text evidence="7">Provides the (R)-glutamate required for cell wall biosynthesis.</text>
</comment>
<dbReference type="Pfam" id="PF01177">
    <property type="entry name" value="Asp_Glu_race"/>
    <property type="match status" value="1"/>
</dbReference>
<dbReference type="PROSITE" id="PS00923">
    <property type="entry name" value="ASP_GLU_RACEMASE_1"/>
    <property type="match status" value="1"/>
</dbReference>
<dbReference type="HAMAP" id="MF_00258">
    <property type="entry name" value="Glu_racemase"/>
    <property type="match status" value="1"/>
</dbReference>
<dbReference type="GO" id="GO:0071555">
    <property type="term" value="P:cell wall organization"/>
    <property type="evidence" value="ECO:0007669"/>
    <property type="project" value="UniProtKB-KW"/>
</dbReference>
<keyword evidence="4 7" id="KW-0573">Peptidoglycan synthesis</keyword>
<dbReference type="InterPro" id="IPR015942">
    <property type="entry name" value="Asp/Glu/hydantoin_racemase"/>
</dbReference>
<organism evidence="8 9">
    <name type="scientific">Avrilella dinanensis</name>
    <dbReference type="NCBI Taxonomy" id="2008672"/>
    <lineage>
        <taxon>Bacteria</taxon>
        <taxon>Pseudomonadati</taxon>
        <taxon>Bacteroidota</taxon>
        <taxon>Flavobacteriia</taxon>
        <taxon>Flavobacteriales</taxon>
        <taxon>Flavobacteriaceae</taxon>
        <taxon>Avrilella</taxon>
    </lineage>
</organism>
<dbReference type="InterPro" id="IPR001920">
    <property type="entry name" value="Asp/Glu_race"/>
</dbReference>
<dbReference type="EC" id="5.1.1.3" evidence="2 7"/>
<comment type="similarity">
    <text evidence="7">Belongs to the aspartate/glutamate racemases family.</text>
</comment>
<dbReference type="PROSITE" id="PS00924">
    <property type="entry name" value="ASP_GLU_RACEMASE_2"/>
    <property type="match status" value="1"/>
</dbReference>
<dbReference type="GO" id="GO:0009252">
    <property type="term" value="P:peptidoglycan biosynthetic process"/>
    <property type="evidence" value="ECO:0007669"/>
    <property type="project" value="UniProtKB-UniRule"/>
</dbReference>
<protein>
    <recommendedName>
        <fullName evidence="2 7">Glutamate racemase</fullName>
        <ecNumber evidence="2 7">5.1.1.3</ecNumber>
    </recommendedName>
</protein>
<dbReference type="EMBL" id="NIPO01000001">
    <property type="protein sequence ID" value="PJR03171.1"/>
    <property type="molecule type" value="Genomic_DNA"/>
</dbReference>
<keyword evidence="6 7" id="KW-0961">Cell wall biogenesis/degradation</keyword>
<feature type="binding site" evidence="7">
    <location>
        <begin position="76"/>
        <end position="77"/>
    </location>
    <ligand>
        <name>substrate</name>
    </ligand>
</feature>
<comment type="pathway">
    <text evidence="7">Cell wall biogenesis; peptidoglycan biosynthesis.</text>
</comment>
<comment type="catalytic activity">
    <reaction evidence="1 7">
        <text>L-glutamate = D-glutamate</text>
        <dbReference type="Rhea" id="RHEA:12813"/>
        <dbReference type="ChEBI" id="CHEBI:29985"/>
        <dbReference type="ChEBI" id="CHEBI:29986"/>
        <dbReference type="EC" id="5.1.1.3"/>
    </reaction>
</comment>
<dbReference type="NCBIfam" id="TIGR00067">
    <property type="entry name" value="glut_race"/>
    <property type="match status" value="1"/>
</dbReference>
<reference evidence="8 9" key="1">
    <citation type="submission" date="2017-06" db="EMBL/GenBank/DDBJ databases">
        <title>Description of Avrilella dinanensis gen. nov. sp. nov.</title>
        <authorList>
            <person name="Leyer C."/>
            <person name="Sassi M."/>
            <person name="Minet J."/>
            <person name="Kayal S."/>
            <person name="Cattoir V."/>
        </authorList>
    </citation>
    <scope>NUCLEOTIDE SEQUENCE [LARGE SCALE GENOMIC DNA]</scope>
    <source>
        <strain evidence="8 9">UR159</strain>
    </source>
</reference>
<evidence type="ECO:0000313" key="9">
    <source>
        <dbReference type="Proteomes" id="UP000231960"/>
    </source>
</evidence>
<proteinExistence type="inferred from homology"/>
<evidence type="ECO:0000256" key="2">
    <source>
        <dbReference type="ARBA" id="ARBA00013090"/>
    </source>
</evidence>
<comment type="caution">
    <text evidence="8">The sequence shown here is derived from an EMBL/GenBank/DDBJ whole genome shotgun (WGS) entry which is preliminary data.</text>
</comment>
<feature type="binding site" evidence="7">
    <location>
        <begin position="185"/>
        <end position="186"/>
    </location>
    <ligand>
        <name>substrate</name>
    </ligand>
</feature>
<name>A0A2M9R2T6_9FLAO</name>
<sequence>MRNNHFIVFFDSGVGGTTVWQEVHRLLPNESTVYLADSKNAPYGIKSQQEIIELSVKNTEFLIRNYPVKMIVVACNTATTNAIAYLRANYNIPFIGVEPAVKPAALQSKSGVIGVLATQGTLDSQSFHQVVKTYKNTTIIEQEGNGLVSLIESGQIHSPEMTGLLQSYLTPMIAQNIDYLVLGCTHYPLLKNQIKKIVPQHVQIIDSGEAIAKRIKTVLEENKMMNTTSVHQQLFYTNKDTSLLRNLLPEQAKNVSFLDF</sequence>
<dbReference type="InterPro" id="IPR033134">
    <property type="entry name" value="Asp/Glu_racemase_AS_2"/>
</dbReference>
<dbReference type="GO" id="GO:0008360">
    <property type="term" value="P:regulation of cell shape"/>
    <property type="evidence" value="ECO:0007669"/>
    <property type="project" value="UniProtKB-KW"/>
</dbReference>
<feature type="active site" description="Proton donor/acceptor" evidence="7">
    <location>
        <position position="184"/>
    </location>
</feature>
<evidence type="ECO:0000313" key="8">
    <source>
        <dbReference type="EMBL" id="PJR03171.1"/>
    </source>
</evidence>
<dbReference type="AlphaFoldDB" id="A0A2M9R2T6"/>
<dbReference type="UniPathway" id="UPA00219"/>
<evidence type="ECO:0000256" key="5">
    <source>
        <dbReference type="ARBA" id="ARBA00023235"/>
    </source>
</evidence>
<evidence type="ECO:0000256" key="4">
    <source>
        <dbReference type="ARBA" id="ARBA00022984"/>
    </source>
</evidence>
<feature type="binding site" evidence="7">
    <location>
        <begin position="11"/>
        <end position="12"/>
    </location>
    <ligand>
        <name>substrate</name>
    </ligand>
</feature>
<gene>
    <name evidence="7 8" type="primary">murI</name>
    <name evidence="8" type="ORF">CDL10_00665</name>
</gene>
<dbReference type="FunFam" id="3.40.50.1860:FF:000001">
    <property type="entry name" value="Glutamate racemase"/>
    <property type="match status" value="1"/>
</dbReference>
<feature type="active site" description="Proton donor/acceptor" evidence="7">
    <location>
        <position position="75"/>
    </location>
</feature>
<accession>A0A2M9R2T6</accession>
<dbReference type="PANTHER" id="PTHR21198:SF3">
    <property type="entry name" value="GLUTAMATE RACEMASE"/>
    <property type="match status" value="1"/>
</dbReference>
<dbReference type="OrthoDB" id="9801055at2"/>
<dbReference type="InterPro" id="IPR004391">
    <property type="entry name" value="Glu_race"/>
</dbReference>
<feature type="binding site" evidence="7">
    <location>
        <begin position="43"/>
        <end position="44"/>
    </location>
    <ligand>
        <name>substrate</name>
    </ligand>
</feature>
<keyword evidence="3 7" id="KW-0133">Cell shape</keyword>